<dbReference type="EMBL" id="QGHB01000011">
    <property type="protein sequence ID" value="PWK83197.1"/>
    <property type="molecule type" value="Genomic_DNA"/>
</dbReference>
<dbReference type="Proteomes" id="UP000246005">
    <property type="component" value="Unassembled WGS sequence"/>
</dbReference>
<comment type="caution">
    <text evidence="1">The sequence shown here is derived from an EMBL/GenBank/DDBJ whole genome shotgun (WGS) entry which is preliminary data.</text>
</comment>
<proteinExistence type="predicted"/>
<protein>
    <submittedName>
        <fullName evidence="1">Uncharacterized protein</fullName>
    </submittedName>
</protein>
<dbReference type="AlphaFoldDB" id="A0A316HRA9"/>
<sequence>MPIRCQPQLTQDPKRGMVVRRDELMAREASLKVQFSEAFEDHELMRDMGEAEALRKCVAELAHVRRELAVYDEEQAARDRGEPDQHYVLTVHDALNVTENAGPSPTLAPRTVRCPDCGQTAGLRVHAIGDAEHATWVTCDQEHRWTEPTIHYLDVRDHVRRSQGVTID</sequence>
<evidence type="ECO:0000313" key="2">
    <source>
        <dbReference type="Proteomes" id="UP000246005"/>
    </source>
</evidence>
<organism evidence="1 2">
    <name type="scientific">Lentzea atacamensis</name>
    <dbReference type="NCBI Taxonomy" id="531938"/>
    <lineage>
        <taxon>Bacteria</taxon>
        <taxon>Bacillati</taxon>
        <taxon>Actinomycetota</taxon>
        <taxon>Actinomycetes</taxon>
        <taxon>Pseudonocardiales</taxon>
        <taxon>Pseudonocardiaceae</taxon>
        <taxon>Lentzea</taxon>
    </lineage>
</organism>
<gene>
    <name evidence="1" type="ORF">C8D88_11182</name>
</gene>
<accession>A0A316HRA9</accession>
<name>A0A316HRA9_9PSEU</name>
<evidence type="ECO:0000313" key="1">
    <source>
        <dbReference type="EMBL" id="PWK83197.1"/>
    </source>
</evidence>
<reference evidence="1 2" key="1">
    <citation type="submission" date="2018-05" db="EMBL/GenBank/DDBJ databases">
        <title>Genomic Encyclopedia of Type Strains, Phase IV (KMG-IV): sequencing the most valuable type-strain genomes for metagenomic binning, comparative biology and taxonomic classification.</title>
        <authorList>
            <person name="Goeker M."/>
        </authorList>
    </citation>
    <scope>NUCLEOTIDE SEQUENCE [LARGE SCALE GENOMIC DNA]</scope>
    <source>
        <strain evidence="1 2">DSM 45480</strain>
    </source>
</reference>